<evidence type="ECO:0000313" key="7">
    <source>
        <dbReference type="Proteomes" id="UP000823749"/>
    </source>
</evidence>
<name>A0AAV6JJ14_9ERIC</name>
<keyword evidence="3" id="KW-0540">Nuclease</keyword>
<comment type="caution">
    <text evidence="6">The sequence shown here is derived from an EMBL/GenBank/DDBJ whole genome shotgun (WGS) entry which is preliminary data.</text>
</comment>
<gene>
    <name evidence="6" type="ORF">RHGRI_021129</name>
</gene>
<dbReference type="Gene3D" id="3.30.2170.10">
    <property type="entry name" value="archaeoglobus fulgidus dsm 4304 superfamily"/>
    <property type="match status" value="2"/>
</dbReference>
<evidence type="ECO:0000256" key="4">
    <source>
        <dbReference type="ARBA" id="ARBA00022759"/>
    </source>
</evidence>
<dbReference type="GO" id="GO:0016891">
    <property type="term" value="F:RNA endonuclease activity producing 5'-phosphomonoesters, hydrolytic mechanism"/>
    <property type="evidence" value="ECO:0007669"/>
    <property type="project" value="TreeGrafter"/>
</dbReference>
<dbReference type="PANTHER" id="PTHR28511">
    <property type="entry name" value="ENDONUCLEASE V"/>
    <property type="match status" value="1"/>
</dbReference>
<evidence type="ECO:0000256" key="3">
    <source>
        <dbReference type="ARBA" id="ARBA00022722"/>
    </source>
</evidence>
<dbReference type="PANTHER" id="PTHR28511:SF1">
    <property type="entry name" value="ENDONUCLEASE V"/>
    <property type="match status" value="1"/>
</dbReference>
<dbReference type="GO" id="GO:0006281">
    <property type="term" value="P:DNA repair"/>
    <property type="evidence" value="ECO:0007669"/>
    <property type="project" value="InterPro"/>
</dbReference>
<evidence type="ECO:0000256" key="2">
    <source>
        <dbReference type="ARBA" id="ARBA00022490"/>
    </source>
</evidence>
<comment type="subcellular location">
    <subcellularLocation>
        <location evidence="1">Cytoplasm</location>
    </subcellularLocation>
</comment>
<proteinExistence type="predicted"/>
<organism evidence="6 7">
    <name type="scientific">Rhododendron griersonianum</name>
    <dbReference type="NCBI Taxonomy" id="479676"/>
    <lineage>
        <taxon>Eukaryota</taxon>
        <taxon>Viridiplantae</taxon>
        <taxon>Streptophyta</taxon>
        <taxon>Embryophyta</taxon>
        <taxon>Tracheophyta</taxon>
        <taxon>Spermatophyta</taxon>
        <taxon>Magnoliopsida</taxon>
        <taxon>eudicotyledons</taxon>
        <taxon>Gunneridae</taxon>
        <taxon>Pentapetalae</taxon>
        <taxon>asterids</taxon>
        <taxon>Ericales</taxon>
        <taxon>Ericaceae</taxon>
        <taxon>Ericoideae</taxon>
        <taxon>Rhodoreae</taxon>
        <taxon>Rhododendron</taxon>
    </lineage>
</organism>
<evidence type="ECO:0008006" key="8">
    <source>
        <dbReference type="Google" id="ProtNLM"/>
    </source>
</evidence>
<dbReference type="EMBL" id="JACTNZ010000007">
    <property type="protein sequence ID" value="KAG5541151.1"/>
    <property type="molecule type" value="Genomic_DNA"/>
</dbReference>
<evidence type="ECO:0000313" key="6">
    <source>
        <dbReference type="EMBL" id="KAG5541151.1"/>
    </source>
</evidence>
<accession>A0AAV6JJ14</accession>
<keyword evidence="2" id="KW-0963">Cytoplasm</keyword>
<dbReference type="CDD" id="cd06559">
    <property type="entry name" value="Endonuclease_V"/>
    <property type="match status" value="1"/>
</dbReference>
<evidence type="ECO:0000256" key="1">
    <source>
        <dbReference type="ARBA" id="ARBA00004496"/>
    </source>
</evidence>
<sequence length="307" mass="33684">METLERDTGDSKEASSSAEIQNSWVEAQDSLKTRLVTEDDFRWQLPTAAAAAAAAATTAIGGGGECGVLKYVGGVDISFAKDNPSIACGTLVVLDLQTLEVVYEDYSAPILLQLLEKMKTCDHPFYPQVFLCIYFPFNLLSSNSGIVMVFDCEQILMVDGNGILHPRGNFSFASRVPAKSLLPNYSKCFGLACHLGVLANLPTIGIGKNLHHVDGLTQSTVRQLLETKGTHEDILTLRVMQFLMKLMQAMRSNPGSFKPIYISVGHRVSLANAVKIARMTSKYRVPEPIRQADIRSRDYLRKHQSAG</sequence>
<protein>
    <recommendedName>
        <fullName evidence="8">Endonuclease V</fullName>
    </recommendedName>
</protein>
<keyword evidence="5" id="KW-0378">Hydrolase</keyword>
<keyword evidence="7" id="KW-1185">Reference proteome</keyword>
<keyword evidence="4" id="KW-0255">Endonuclease</keyword>
<reference evidence="6" key="1">
    <citation type="submission" date="2020-08" db="EMBL/GenBank/DDBJ databases">
        <title>Plant Genome Project.</title>
        <authorList>
            <person name="Zhang R.-G."/>
        </authorList>
    </citation>
    <scope>NUCLEOTIDE SEQUENCE</scope>
    <source>
        <strain evidence="6">WSP0</strain>
        <tissue evidence="6">Leaf</tissue>
    </source>
</reference>
<dbReference type="GO" id="GO:0005730">
    <property type="term" value="C:nucleolus"/>
    <property type="evidence" value="ECO:0007669"/>
    <property type="project" value="TreeGrafter"/>
</dbReference>
<dbReference type="Pfam" id="PF04493">
    <property type="entry name" value="Endonuclease_5"/>
    <property type="match status" value="1"/>
</dbReference>
<dbReference type="GO" id="GO:0005737">
    <property type="term" value="C:cytoplasm"/>
    <property type="evidence" value="ECO:0007669"/>
    <property type="project" value="UniProtKB-SubCell"/>
</dbReference>
<evidence type="ECO:0000256" key="5">
    <source>
        <dbReference type="ARBA" id="ARBA00022801"/>
    </source>
</evidence>
<dbReference type="Proteomes" id="UP000823749">
    <property type="component" value="Chromosome 7"/>
</dbReference>
<dbReference type="GO" id="GO:0003727">
    <property type="term" value="F:single-stranded RNA binding"/>
    <property type="evidence" value="ECO:0007669"/>
    <property type="project" value="TreeGrafter"/>
</dbReference>
<dbReference type="AlphaFoldDB" id="A0AAV6JJ14"/>
<dbReference type="InterPro" id="IPR007581">
    <property type="entry name" value="Endonuclease-V"/>
</dbReference>